<feature type="domain" description="GGDEF" evidence="5">
    <location>
        <begin position="496"/>
        <end position="628"/>
    </location>
</feature>
<comment type="caution">
    <text evidence="6">The sequence shown here is derived from an EMBL/GenBank/DDBJ whole genome shotgun (WGS) entry which is preliminary data.</text>
</comment>
<dbReference type="GO" id="GO:0005886">
    <property type="term" value="C:plasma membrane"/>
    <property type="evidence" value="ECO:0007669"/>
    <property type="project" value="TreeGrafter"/>
</dbReference>
<dbReference type="FunFam" id="3.30.70.270:FF:000001">
    <property type="entry name" value="Diguanylate cyclase domain protein"/>
    <property type="match status" value="1"/>
</dbReference>
<dbReference type="InterPro" id="IPR011622">
    <property type="entry name" value="7TMR_DISM_rcpt_extracell_dom2"/>
</dbReference>
<dbReference type="Pfam" id="PF07696">
    <property type="entry name" value="7TMR-DISMED2"/>
    <property type="match status" value="1"/>
</dbReference>
<keyword evidence="4" id="KW-0812">Transmembrane</keyword>
<dbReference type="GO" id="GO:1902201">
    <property type="term" value="P:negative regulation of bacterial-type flagellum-dependent cell motility"/>
    <property type="evidence" value="ECO:0007669"/>
    <property type="project" value="TreeGrafter"/>
</dbReference>
<feature type="transmembrane region" description="Helical" evidence="4">
    <location>
        <begin position="276"/>
        <end position="297"/>
    </location>
</feature>
<dbReference type="Gene3D" id="2.60.40.2380">
    <property type="match status" value="1"/>
</dbReference>
<evidence type="ECO:0000313" key="6">
    <source>
        <dbReference type="EMBL" id="TSE23513.1"/>
    </source>
</evidence>
<dbReference type="PANTHER" id="PTHR45138:SF9">
    <property type="entry name" value="DIGUANYLATE CYCLASE DGCM-RELATED"/>
    <property type="match status" value="1"/>
</dbReference>
<dbReference type="GO" id="GO:0052621">
    <property type="term" value="F:diguanylate cyclase activity"/>
    <property type="evidence" value="ECO:0007669"/>
    <property type="project" value="UniProtKB-EC"/>
</dbReference>
<dbReference type="SUPFAM" id="SSF55073">
    <property type="entry name" value="Nucleotide cyclase"/>
    <property type="match status" value="1"/>
</dbReference>
<dbReference type="InterPro" id="IPR050469">
    <property type="entry name" value="Diguanylate_Cyclase"/>
</dbReference>
<dbReference type="InterPro" id="IPR029787">
    <property type="entry name" value="Nucleotide_cyclase"/>
</dbReference>
<dbReference type="InterPro" id="IPR000160">
    <property type="entry name" value="GGDEF_dom"/>
</dbReference>
<dbReference type="EC" id="2.7.7.65" evidence="1"/>
<dbReference type="Proteomes" id="UP000320225">
    <property type="component" value="Unassembled WGS sequence"/>
</dbReference>
<dbReference type="Pfam" id="PF00990">
    <property type="entry name" value="GGDEF"/>
    <property type="match status" value="1"/>
</dbReference>
<dbReference type="Gene3D" id="3.30.70.270">
    <property type="match status" value="1"/>
</dbReference>
<evidence type="ECO:0000313" key="7">
    <source>
        <dbReference type="Proteomes" id="UP000320225"/>
    </source>
</evidence>
<dbReference type="NCBIfam" id="TIGR00254">
    <property type="entry name" value="GGDEF"/>
    <property type="match status" value="1"/>
</dbReference>
<organism evidence="6 7">
    <name type="scientific">Tepidimonas sediminis</name>
    <dbReference type="NCBI Taxonomy" id="2588941"/>
    <lineage>
        <taxon>Bacteria</taxon>
        <taxon>Pseudomonadati</taxon>
        <taxon>Pseudomonadota</taxon>
        <taxon>Betaproteobacteria</taxon>
        <taxon>Burkholderiales</taxon>
        <taxon>Tepidimonas</taxon>
    </lineage>
</organism>
<evidence type="ECO:0000256" key="3">
    <source>
        <dbReference type="SAM" id="Coils"/>
    </source>
</evidence>
<keyword evidence="6" id="KW-0808">Transferase</keyword>
<name>A0A554WIV6_9BURK</name>
<dbReference type="GO" id="GO:0043709">
    <property type="term" value="P:cell adhesion involved in single-species biofilm formation"/>
    <property type="evidence" value="ECO:0007669"/>
    <property type="project" value="TreeGrafter"/>
</dbReference>
<evidence type="ECO:0000256" key="1">
    <source>
        <dbReference type="ARBA" id="ARBA00012528"/>
    </source>
</evidence>
<evidence type="ECO:0000256" key="2">
    <source>
        <dbReference type="ARBA" id="ARBA00034247"/>
    </source>
</evidence>
<dbReference type="InterPro" id="IPR043128">
    <property type="entry name" value="Rev_trsase/Diguanyl_cyclase"/>
</dbReference>
<dbReference type="PROSITE" id="PS50887">
    <property type="entry name" value="GGDEF"/>
    <property type="match status" value="1"/>
</dbReference>
<feature type="transmembrane region" description="Helical" evidence="4">
    <location>
        <begin position="216"/>
        <end position="237"/>
    </location>
</feature>
<sequence length="628" mass="69193">MAPACDPPSRRRGSGWLALARWLWLLLLLGTWGGPAHALVAGRTPGAVEVAVPVGEPLWLRPYARTLRETQAMASTLGPALLTQDLPWEPVTSLEPVFAFGFDRSAHWVHVALRHDGPEPARLVLEAAEPLIDDLRLWVVDRASGALVAHAQLGDRVAEAVRPLDYRHPALPFVLLPGHTVDVLVRVHAVDGEHDPLPLRLWNASDFFDHALWDNWIYGAYYGALSALLLYNLLVFAGTRERTFGLYTLFLASFLLWNLTYRGYALQYLWPGAVTWNQIALVSFSALIYAGMAAFSWSLLEVPRRAPWLFRLQAVLALAALAHAVWIVADPTAATFATLDLVGLAMFVVLLLAAARIAWRGERVAWIYLGAHGALFAGAGVYYATKLELITPGPLSLHALNLGSAAEFVLLGFALAYRINRLKAERDHAQAELVRTLQDAAQRLEREVAARTEALRQANHRLEELATRDALTGLLNRHQLHERLVEELARAQRSGQPLAVLMLDLDHFKALNDRGGHPYGDHVLRQVGALLAPPLLRATDRAFRVGGEEFLVLAPGTDAAGLQRLAERIRGAVSQQAWPHPDAATGWVSISVGGTLSQPQDTPESIFERADRALYEAKHQGRNRCAYA</sequence>
<dbReference type="EMBL" id="VJND01000016">
    <property type="protein sequence ID" value="TSE23513.1"/>
    <property type="molecule type" value="Genomic_DNA"/>
</dbReference>
<keyword evidence="4" id="KW-0472">Membrane</keyword>
<feature type="transmembrane region" description="Helical" evidence="4">
    <location>
        <begin position="366"/>
        <end position="385"/>
    </location>
</feature>
<proteinExistence type="predicted"/>
<accession>A0A554WIV6</accession>
<keyword evidence="4" id="KW-1133">Transmembrane helix</keyword>
<dbReference type="CDD" id="cd01949">
    <property type="entry name" value="GGDEF"/>
    <property type="match status" value="1"/>
</dbReference>
<feature type="coiled-coil region" evidence="3">
    <location>
        <begin position="419"/>
        <end position="461"/>
    </location>
</feature>
<keyword evidence="7" id="KW-1185">Reference proteome</keyword>
<dbReference type="Pfam" id="PF07695">
    <property type="entry name" value="7TMR-DISM_7TM"/>
    <property type="match status" value="1"/>
</dbReference>
<keyword evidence="3" id="KW-0175">Coiled coil</keyword>
<evidence type="ECO:0000259" key="5">
    <source>
        <dbReference type="PROSITE" id="PS50887"/>
    </source>
</evidence>
<protein>
    <recommendedName>
        <fullName evidence="1">diguanylate cyclase</fullName>
        <ecNumber evidence="1">2.7.7.65</ecNumber>
    </recommendedName>
</protein>
<feature type="transmembrane region" description="Helical" evidence="4">
    <location>
        <begin position="309"/>
        <end position="329"/>
    </location>
</feature>
<dbReference type="InterPro" id="IPR011623">
    <property type="entry name" value="7TMR_DISM_rcpt_extracell_dom1"/>
</dbReference>
<reference evidence="6 7" key="1">
    <citation type="submission" date="2019-07" db="EMBL/GenBank/DDBJ databases">
        <title>Tepidimonas sediminis YIM 72259 draft genome.</title>
        <authorList>
            <person name="Da Costa M.S."/>
            <person name="Froufe H.J.C."/>
            <person name="Egas C."/>
            <person name="Albuquerque L."/>
        </authorList>
    </citation>
    <scope>NUCLEOTIDE SEQUENCE [LARGE SCALE GENOMIC DNA]</scope>
    <source>
        <strain evidence="6 7">YIM 72259</strain>
    </source>
</reference>
<feature type="transmembrane region" description="Helical" evidence="4">
    <location>
        <begin position="397"/>
        <end position="417"/>
    </location>
</feature>
<evidence type="ECO:0000256" key="4">
    <source>
        <dbReference type="SAM" id="Phobius"/>
    </source>
</evidence>
<gene>
    <name evidence="6" type="primary">ycdT_2</name>
    <name evidence="6" type="ORF">Tsedi_02158</name>
</gene>
<keyword evidence="6" id="KW-0548">Nucleotidyltransferase</keyword>
<dbReference type="SMART" id="SM00267">
    <property type="entry name" value="GGDEF"/>
    <property type="match status" value="1"/>
</dbReference>
<dbReference type="AlphaFoldDB" id="A0A554WIV6"/>
<comment type="catalytic activity">
    <reaction evidence="2">
        <text>2 GTP = 3',3'-c-di-GMP + 2 diphosphate</text>
        <dbReference type="Rhea" id="RHEA:24898"/>
        <dbReference type="ChEBI" id="CHEBI:33019"/>
        <dbReference type="ChEBI" id="CHEBI:37565"/>
        <dbReference type="ChEBI" id="CHEBI:58805"/>
        <dbReference type="EC" id="2.7.7.65"/>
    </reaction>
</comment>
<feature type="transmembrane region" description="Helical" evidence="4">
    <location>
        <begin position="341"/>
        <end position="359"/>
    </location>
</feature>
<feature type="transmembrane region" description="Helical" evidence="4">
    <location>
        <begin position="244"/>
        <end position="264"/>
    </location>
</feature>
<dbReference type="PANTHER" id="PTHR45138">
    <property type="entry name" value="REGULATORY COMPONENTS OF SENSORY TRANSDUCTION SYSTEM"/>
    <property type="match status" value="1"/>
</dbReference>